<dbReference type="InterPro" id="IPR045005">
    <property type="entry name" value="BPM1-6"/>
</dbReference>
<feature type="domain" description="MATH" evidence="4">
    <location>
        <begin position="35"/>
        <end position="92"/>
    </location>
</feature>
<sequence length="345" mass="37113">MPSSLTSTAGTGAAAAVAPGGDCHTTSEINATEVTGSHVLTINGYSRAKRVPRNQFISSSFTLGGHTWSIRYYPNGCGSCEGFFDDYVSVYLTVVPDAMARYSFSLVGEYGPRTWSNISGCLRNDSIKIRCDITMLNVVKHEDATKTSNTTPKFVDVPPSDLVQHLGHLLSSGEGADVMFEVGGETMISAHRSILAARSPVFKAELFSPMKEGTATRVRINDMDGAVFKALLDFLYTDVFPDVDEGDTLAMAQHLLVAADRYDLERLKLMCEEKLCGYIDISSTGTILTLAEKHSCAGLKKACLDFLMSGTNMAASIVTGGFEHLTNSCPSILLELLAKLTVTSS</sequence>
<dbReference type="InterPro" id="IPR000210">
    <property type="entry name" value="BTB/POZ_dom"/>
</dbReference>
<dbReference type="PROSITE" id="PS50097">
    <property type="entry name" value="BTB"/>
    <property type="match status" value="1"/>
</dbReference>
<name>A0ABC9ASC3_9POAL</name>
<dbReference type="PANTHER" id="PTHR26379:SF187">
    <property type="entry name" value="OS07G0655300 PROTEIN"/>
    <property type="match status" value="1"/>
</dbReference>
<evidence type="ECO:0000256" key="2">
    <source>
        <dbReference type="ARBA" id="ARBA00010846"/>
    </source>
</evidence>
<evidence type="ECO:0000259" key="4">
    <source>
        <dbReference type="PROSITE" id="PS50144"/>
    </source>
</evidence>
<reference evidence="6" key="1">
    <citation type="submission" date="2024-06" db="EMBL/GenBank/DDBJ databases">
        <authorList>
            <person name="Ryan C."/>
        </authorList>
    </citation>
    <scope>NUCLEOTIDE SEQUENCE [LARGE SCALE GENOMIC DNA]</scope>
</reference>
<dbReference type="PANTHER" id="PTHR26379">
    <property type="entry name" value="BTB/POZ AND MATH DOMAIN-CONTAINING PROTEIN 1"/>
    <property type="match status" value="1"/>
</dbReference>
<dbReference type="Gene3D" id="2.60.210.10">
    <property type="entry name" value="Apoptosis, Tumor Necrosis Factor Receptor Associated Protein 2, Chain A"/>
    <property type="match status" value="1"/>
</dbReference>
<dbReference type="CDD" id="cd18280">
    <property type="entry name" value="BTB_POZ_BPM_plant"/>
    <property type="match status" value="1"/>
</dbReference>
<proteinExistence type="inferred from homology"/>
<dbReference type="EMBL" id="OZ075132">
    <property type="protein sequence ID" value="CAL4983188.1"/>
    <property type="molecule type" value="Genomic_DNA"/>
</dbReference>
<dbReference type="Gene3D" id="1.25.40.420">
    <property type="match status" value="1"/>
</dbReference>
<dbReference type="Gene3D" id="3.30.710.10">
    <property type="entry name" value="Potassium Channel Kv1.1, Chain A"/>
    <property type="match status" value="1"/>
</dbReference>
<gene>
    <name evidence="5" type="ORF">URODEC1_LOCUS56964</name>
</gene>
<dbReference type="AlphaFoldDB" id="A0ABC9ASC3"/>
<dbReference type="SMART" id="SM00225">
    <property type="entry name" value="BTB"/>
    <property type="match status" value="1"/>
</dbReference>
<comment type="pathway">
    <text evidence="1">Protein modification; protein ubiquitination.</text>
</comment>
<dbReference type="InterPro" id="IPR002083">
    <property type="entry name" value="MATH/TRAF_dom"/>
</dbReference>
<evidence type="ECO:0000259" key="3">
    <source>
        <dbReference type="PROSITE" id="PS50097"/>
    </source>
</evidence>
<dbReference type="InterPro" id="IPR008974">
    <property type="entry name" value="TRAF-like"/>
</dbReference>
<accession>A0ABC9ASC3</accession>
<dbReference type="Pfam" id="PF22486">
    <property type="entry name" value="MATH_2"/>
    <property type="match status" value="1"/>
</dbReference>
<dbReference type="SUPFAM" id="SSF49599">
    <property type="entry name" value="TRAF domain-like"/>
    <property type="match status" value="1"/>
</dbReference>
<evidence type="ECO:0000313" key="6">
    <source>
        <dbReference type="Proteomes" id="UP001497457"/>
    </source>
</evidence>
<dbReference type="PROSITE" id="PS50144">
    <property type="entry name" value="MATH"/>
    <property type="match status" value="1"/>
</dbReference>
<dbReference type="Pfam" id="PF24570">
    <property type="entry name" value="BACK_BPM_SPOP"/>
    <property type="match status" value="1"/>
</dbReference>
<dbReference type="Proteomes" id="UP001497457">
    <property type="component" value="Chromosome 22rd"/>
</dbReference>
<evidence type="ECO:0000256" key="1">
    <source>
        <dbReference type="ARBA" id="ARBA00004906"/>
    </source>
</evidence>
<dbReference type="InterPro" id="IPR056423">
    <property type="entry name" value="BACK_BPM_SPOP"/>
</dbReference>
<protein>
    <submittedName>
        <fullName evidence="5">Uncharacterized protein</fullName>
    </submittedName>
</protein>
<dbReference type="Pfam" id="PF00651">
    <property type="entry name" value="BTB"/>
    <property type="match status" value="1"/>
</dbReference>
<feature type="domain" description="BTB" evidence="3">
    <location>
        <begin position="176"/>
        <end position="238"/>
    </location>
</feature>
<dbReference type="CDD" id="cd00121">
    <property type="entry name" value="MATH"/>
    <property type="match status" value="1"/>
</dbReference>
<dbReference type="SUPFAM" id="SSF54695">
    <property type="entry name" value="POZ domain"/>
    <property type="match status" value="1"/>
</dbReference>
<dbReference type="InterPro" id="IPR011333">
    <property type="entry name" value="SKP1/BTB/POZ_sf"/>
</dbReference>
<reference evidence="5 6" key="2">
    <citation type="submission" date="2024-10" db="EMBL/GenBank/DDBJ databases">
        <authorList>
            <person name="Ryan C."/>
        </authorList>
    </citation>
    <scope>NUCLEOTIDE SEQUENCE [LARGE SCALE GENOMIC DNA]</scope>
</reference>
<evidence type="ECO:0000313" key="5">
    <source>
        <dbReference type="EMBL" id="CAL4983188.1"/>
    </source>
</evidence>
<comment type="similarity">
    <text evidence="2">Belongs to the Tdpoz family.</text>
</comment>
<organism evidence="5 6">
    <name type="scientific">Urochloa decumbens</name>
    <dbReference type="NCBI Taxonomy" id="240449"/>
    <lineage>
        <taxon>Eukaryota</taxon>
        <taxon>Viridiplantae</taxon>
        <taxon>Streptophyta</taxon>
        <taxon>Embryophyta</taxon>
        <taxon>Tracheophyta</taxon>
        <taxon>Spermatophyta</taxon>
        <taxon>Magnoliopsida</taxon>
        <taxon>Liliopsida</taxon>
        <taxon>Poales</taxon>
        <taxon>Poaceae</taxon>
        <taxon>PACMAD clade</taxon>
        <taxon>Panicoideae</taxon>
        <taxon>Panicodae</taxon>
        <taxon>Paniceae</taxon>
        <taxon>Melinidinae</taxon>
        <taxon>Urochloa</taxon>
    </lineage>
</organism>
<keyword evidence="6" id="KW-1185">Reference proteome</keyword>